<dbReference type="Pfam" id="PF00122">
    <property type="entry name" value="E1-E2_ATPase"/>
    <property type="match status" value="1"/>
</dbReference>
<evidence type="ECO:0000256" key="13">
    <source>
        <dbReference type="ARBA" id="ARBA00022967"/>
    </source>
</evidence>
<dbReference type="InterPro" id="IPR059000">
    <property type="entry name" value="ATPase_P-type_domA"/>
</dbReference>
<comment type="catalytic activity">
    <reaction evidence="17">
        <text>Mg(2+)(out) + ATP + H2O = Mg(2+)(in) + ADP + phosphate + H(+)</text>
        <dbReference type="Rhea" id="RHEA:10260"/>
        <dbReference type="ChEBI" id="CHEBI:15377"/>
        <dbReference type="ChEBI" id="CHEBI:15378"/>
        <dbReference type="ChEBI" id="CHEBI:18420"/>
        <dbReference type="ChEBI" id="CHEBI:30616"/>
        <dbReference type="ChEBI" id="CHEBI:43474"/>
        <dbReference type="ChEBI" id="CHEBI:456216"/>
        <dbReference type="EC" id="7.2.2.14"/>
    </reaction>
</comment>
<dbReference type="Gene3D" id="1.20.1110.10">
    <property type="entry name" value="Calcium-transporting ATPase, transmembrane domain"/>
    <property type="match status" value="1"/>
</dbReference>
<evidence type="ECO:0000256" key="15">
    <source>
        <dbReference type="ARBA" id="ARBA00023136"/>
    </source>
</evidence>
<dbReference type="InterPro" id="IPR036412">
    <property type="entry name" value="HAD-like_sf"/>
</dbReference>
<dbReference type="InterPro" id="IPR006415">
    <property type="entry name" value="P-type_ATPase_IIIB"/>
</dbReference>
<protein>
    <recommendedName>
        <fullName evidence="5">Magnesium-transporting ATPase, P-type 1</fullName>
        <ecNumber evidence="4">7.2.2.14</ecNumber>
    </recommendedName>
    <alternativeName>
        <fullName evidence="16">Mg(2+) transport ATPase, P-type 1</fullName>
    </alternativeName>
</protein>
<evidence type="ECO:0000313" key="21">
    <source>
        <dbReference type="EMBL" id="AWI54834.1"/>
    </source>
</evidence>
<dbReference type="InterPro" id="IPR023299">
    <property type="entry name" value="ATPase_P-typ_cyto_dom_N"/>
</dbReference>
<dbReference type="InterPro" id="IPR001757">
    <property type="entry name" value="P_typ_ATPase"/>
</dbReference>
<dbReference type="SFLD" id="SFLDF00027">
    <property type="entry name" value="p-type_atpase"/>
    <property type="match status" value="1"/>
</dbReference>
<dbReference type="SFLD" id="SFLDG00002">
    <property type="entry name" value="C1.7:_P-type_atpase_like"/>
    <property type="match status" value="1"/>
</dbReference>
<dbReference type="GO" id="GO:0005840">
    <property type="term" value="C:ribosome"/>
    <property type="evidence" value="ECO:0007669"/>
    <property type="project" value="UniProtKB-KW"/>
</dbReference>
<dbReference type="GO" id="GO:1990904">
    <property type="term" value="C:ribonucleoprotein complex"/>
    <property type="evidence" value="ECO:0007669"/>
    <property type="project" value="UniProtKB-UniRule"/>
</dbReference>
<keyword evidence="18" id="KW-0687">Ribonucleoprotein</keyword>
<dbReference type="Gene3D" id="2.70.150.10">
    <property type="entry name" value="Calcium-transporting ATPase, cytoplasmic transduction domain A"/>
    <property type="match status" value="1"/>
</dbReference>
<evidence type="ECO:0000259" key="20">
    <source>
        <dbReference type="PROSITE" id="PS50881"/>
    </source>
</evidence>
<feature type="transmembrane region" description="Helical" evidence="19">
    <location>
        <begin position="282"/>
        <end position="306"/>
    </location>
</feature>
<keyword evidence="22" id="KW-1185">Reference proteome</keyword>
<dbReference type="Pfam" id="PF13246">
    <property type="entry name" value="Cation_ATPase"/>
    <property type="match status" value="1"/>
</dbReference>
<evidence type="ECO:0000256" key="17">
    <source>
        <dbReference type="ARBA" id="ARBA00047295"/>
    </source>
</evidence>
<keyword evidence="11" id="KW-0067">ATP-binding</keyword>
<dbReference type="RefSeq" id="WP_109037899.1">
    <property type="nucleotide sequence ID" value="NZ_CP029210.1"/>
</dbReference>
<dbReference type="GO" id="GO:0003723">
    <property type="term" value="F:RNA binding"/>
    <property type="evidence" value="ECO:0007669"/>
    <property type="project" value="InterPro"/>
</dbReference>
<dbReference type="NCBIfam" id="NF011702">
    <property type="entry name" value="PRK15122.1"/>
    <property type="match status" value="1"/>
</dbReference>
<comment type="function">
    <text evidence="1">Mediates magnesium influx to the cytosol.</text>
</comment>
<keyword evidence="14 19" id="KW-1133">Transmembrane helix</keyword>
<dbReference type="SUPFAM" id="SSF81653">
    <property type="entry name" value="Calcium ATPase, transduction domain A"/>
    <property type="match status" value="1"/>
</dbReference>
<dbReference type="AlphaFoldDB" id="A0A2U8FWM6"/>
<dbReference type="Proteomes" id="UP000244892">
    <property type="component" value="Chromosome"/>
</dbReference>
<dbReference type="InterPro" id="IPR008250">
    <property type="entry name" value="ATPase_P-typ_transduc_dom_A_sf"/>
</dbReference>
<dbReference type="EMBL" id="CP029210">
    <property type="protein sequence ID" value="AWI54834.1"/>
    <property type="molecule type" value="Genomic_DNA"/>
</dbReference>
<keyword evidence="9 19" id="KW-0812">Transmembrane</keyword>
<evidence type="ECO:0000256" key="5">
    <source>
        <dbReference type="ARBA" id="ARBA00013555"/>
    </source>
</evidence>
<dbReference type="Pfam" id="PF00689">
    <property type="entry name" value="Cation_ATPase_C"/>
    <property type="match status" value="1"/>
</dbReference>
<keyword evidence="8" id="KW-0597">Phosphoprotein</keyword>
<keyword evidence="10" id="KW-0547">Nucleotide-binding</keyword>
<evidence type="ECO:0000256" key="18">
    <source>
        <dbReference type="PROSITE-ProRule" id="PRU00268"/>
    </source>
</evidence>
<evidence type="ECO:0000256" key="8">
    <source>
        <dbReference type="ARBA" id="ARBA00022553"/>
    </source>
</evidence>
<feature type="transmembrane region" description="Helical" evidence="19">
    <location>
        <begin position="256"/>
        <end position="276"/>
    </location>
</feature>
<keyword evidence="15 19" id="KW-0472">Membrane</keyword>
<dbReference type="PROSITE" id="PS00154">
    <property type="entry name" value="ATPASE_E1_E2"/>
    <property type="match status" value="1"/>
</dbReference>
<dbReference type="InterPro" id="IPR023298">
    <property type="entry name" value="ATPase_P-typ_TM_dom_sf"/>
</dbReference>
<keyword evidence="13" id="KW-1278">Translocase</keyword>
<dbReference type="GO" id="GO:0016887">
    <property type="term" value="F:ATP hydrolysis activity"/>
    <property type="evidence" value="ECO:0007669"/>
    <property type="project" value="InterPro"/>
</dbReference>
<dbReference type="GO" id="GO:0005886">
    <property type="term" value="C:plasma membrane"/>
    <property type="evidence" value="ECO:0007669"/>
    <property type="project" value="UniProtKB-SubCell"/>
</dbReference>
<feature type="transmembrane region" description="Helical" evidence="19">
    <location>
        <begin position="734"/>
        <end position="757"/>
    </location>
</feature>
<organism evidence="21 22">
    <name type="scientific">Aquabacterium olei</name>
    <dbReference type="NCBI Taxonomy" id="1296669"/>
    <lineage>
        <taxon>Bacteria</taxon>
        <taxon>Pseudomonadati</taxon>
        <taxon>Pseudomonadota</taxon>
        <taxon>Betaproteobacteria</taxon>
        <taxon>Burkholderiales</taxon>
        <taxon>Aquabacterium</taxon>
    </lineage>
</organism>
<keyword evidence="12" id="KW-0460">Magnesium</keyword>
<dbReference type="PANTHER" id="PTHR42861">
    <property type="entry name" value="CALCIUM-TRANSPORTING ATPASE"/>
    <property type="match status" value="1"/>
</dbReference>
<dbReference type="GO" id="GO:0003735">
    <property type="term" value="F:structural constituent of ribosome"/>
    <property type="evidence" value="ECO:0007669"/>
    <property type="project" value="UniProtKB-UniRule"/>
</dbReference>
<dbReference type="InterPro" id="IPR006068">
    <property type="entry name" value="ATPase_P-typ_cation-transptr_C"/>
</dbReference>
<evidence type="ECO:0000256" key="19">
    <source>
        <dbReference type="SAM" id="Phobius"/>
    </source>
</evidence>
<comment type="similarity">
    <text evidence="3">Belongs to the cation transport ATPase (P-type) (TC 3.A.3) family. Type IIIB subfamily.</text>
</comment>
<evidence type="ECO:0000256" key="10">
    <source>
        <dbReference type="ARBA" id="ARBA00022741"/>
    </source>
</evidence>
<dbReference type="Gene3D" id="3.40.50.1000">
    <property type="entry name" value="HAD superfamily/HAD-like"/>
    <property type="match status" value="1"/>
</dbReference>
<dbReference type="SMART" id="SM00831">
    <property type="entry name" value="Cation_ATPase_N"/>
    <property type="match status" value="1"/>
</dbReference>
<feature type="domain" description="S5 DRBM" evidence="20">
    <location>
        <begin position="570"/>
        <end position="638"/>
    </location>
</feature>
<keyword evidence="6" id="KW-1003">Cell membrane</keyword>
<dbReference type="PRINTS" id="PR01836">
    <property type="entry name" value="MGATPASE"/>
</dbReference>
<dbReference type="GO" id="GO:0005524">
    <property type="term" value="F:ATP binding"/>
    <property type="evidence" value="ECO:0007669"/>
    <property type="project" value="UniProtKB-KW"/>
</dbReference>
<evidence type="ECO:0000256" key="3">
    <source>
        <dbReference type="ARBA" id="ARBA00008746"/>
    </source>
</evidence>
<dbReference type="InterPro" id="IPR023214">
    <property type="entry name" value="HAD_sf"/>
</dbReference>
<reference evidence="21 22" key="1">
    <citation type="submission" date="2018-05" db="EMBL/GenBank/DDBJ databases">
        <title>complete genome sequence of Aquabacterium olei NBRC 110486.</title>
        <authorList>
            <person name="Tang B."/>
            <person name="Chang J."/>
            <person name="Zhang L."/>
            <person name="Yang H."/>
        </authorList>
    </citation>
    <scope>NUCLEOTIDE SEQUENCE [LARGE SCALE GENOMIC DNA]</scope>
    <source>
        <strain evidence="21 22">NBRC 110486</strain>
    </source>
</reference>
<dbReference type="CDD" id="cd02077">
    <property type="entry name" value="P-type_ATPase_Mg"/>
    <property type="match status" value="1"/>
</dbReference>
<evidence type="ECO:0000256" key="4">
    <source>
        <dbReference type="ARBA" id="ARBA00012786"/>
    </source>
</evidence>
<dbReference type="GO" id="GO:0015444">
    <property type="term" value="F:P-type magnesium transporter activity"/>
    <property type="evidence" value="ECO:0007669"/>
    <property type="project" value="UniProtKB-EC"/>
</dbReference>
<evidence type="ECO:0000256" key="9">
    <source>
        <dbReference type="ARBA" id="ARBA00022692"/>
    </source>
</evidence>
<dbReference type="EC" id="7.2.2.14" evidence="4"/>
<gene>
    <name evidence="21" type="primary">mgtA</name>
    <name evidence="21" type="ORF">DEH84_16470</name>
</gene>
<feature type="transmembrane region" description="Helical" evidence="19">
    <location>
        <begin position="833"/>
        <end position="853"/>
    </location>
</feature>
<evidence type="ECO:0000256" key="11">
    <source>
        <dbReference type="ARBA" id="ARBA00022840"/>
    </source>
</evidence>
<evidence type="ECO:0000256" key="16">
    <source>
        <dbReference type="ARBA" id="ARBA00029806"/>
    </source>
</evidence>
<evidence type="ECO:0000313" key="22">
    <source>
        <dbReference type="Proteomes" id="UP000244892"/>
    </source>
</evidence>
<evidence type="ECO:0000256" key="14">
    <source>
        <dbReference type="ARBA" id="ARBA00022989"/>
    </source>
</evidence>
<feature type="transmembrane region" description="Helical" evidence="19">
    <location>
        <begin position="799"/>
        <end position="821"/>
    </location>
</feature>
<dbReference type="Gene3D" id="3.40.1110.10">
    <property type="entry name" value="Calcium-transporting ATPase, cytoplasmic domain N"/>
    <property type="match status" value="1"/>
</dbReference>
<dbReference type="SUPFAM" id="SSF56784">
    <property type="entry name" value="HAD-like"/>
    <property type="match status" value="1"/>
</dbReference>
<dbReference type="InterPro" id="IPR013810">
    <property type="entry name" value="Ribosomal_uS5_N"/>
</dbReference>
<evidence type="ECO:0000256" key="6">
    <source>
        <dbReference type="ARBA" id="ARBA00022475"/>
    </source>
</evidence>
<dbReference type="InterPro" id="IPR018303">
    <property type="entry name" value="ATPase_P-typ_P_site"/>
</dbReference>
<evidence type="ECO:0000256" key="7">
    <source>
        <dbReference type="ARBA" id="ARBA00022519"/>
    </source>
</evidence>
<keyword evidence="18" id="KW-0689">Ribosomal protein</keyword>
<dbReference type="PROSITE" id="PS50881">
    <property type="entry name" value="S5_DSRBD"/>
    <property type="match status" value="1"/>
</dbReference>
<dbReference type="SFLD" id="SFLDS00003">
    <property type="entry name" value="Haloacid_Dehalogenase"/>
    <property type="match status" value="1"/>
</dbReference>
<evidence type="ECO:0000256" key="2">
    <source>
        <dbReference type="ARBA" id="ARBA00004429"/>
    </source>
</evidence>
<keyword evidence="7" id="KW-0997">Cell inner membrane</keyword>
<dbReference type="SUPFAM" id="SSF81665">
    <property type="entry name" value="Calcium ATPase, transmembrane domain M"/>
    <property type="match status" value="1"/>
</dbReference>
<dbReference type="OrthoDB" id="9814270at2"/>
<evidence type="ECO:0000256" key="1">
    <source>
        <dbReference type="ARBA" id="ARBA00003954"/>
    </source>
</evidence>
<dbReference type="NCBIfam" id="TIGR01494">
    <property type="entry name" value="ATPase_P-type"/>
    <property type="match status" value="2"/>
</dbReference>
<comment type="subcellular location">
    <subcellularLocation>
        <location evidence="2">Cell inner membrane</location>
        <topology evidence="2">Multi-pass membrane protein</topology>
    </subcellularLocation>
</comment>
<accession>A0A2U8FWM6</accession>
<dbReference type="GO" id="GO:0006412">
    <property type="term" value="P:translation"/>
    <property type="evidence" value="ECO:0007669"/>
    <property type="project" value="InterPro"/>
</dbReference>
<evidence type="ECO:0000256" key="12">
    <source>
        <dbReference type="ARBA" id="ARBA00022842"/>
    </source>
</evidence>
<sequence>MADPADTEQAARTALRAHAAQPAEAVLRALGSGPQGLSEREAGGRLRVHGPNAVGRTHAPPGWRVLAGRLANPLNVLLLALSAVSFATANPQSGGLILAMVVLSIGLSTWQERRSGRAAAALRAMVHTRASVWRDGQLQERPIEALVPGDVLHLSAGDLVPADARLLSARDCFVNEAALTGEALPAEKNPTPQTDDADALALHNTVFMGTHIASGTATAVVVHTGNQAVFGGLAQAVAAERVQTAFDQGLDRFTRLMLRFMAVMVPLVLVINGVGKGDWVEALLFATAVAVGLTPEMLPMLVTVNLSRGALAMSRRQVIVKRLPAIQDLGAMDVLCTDKTGTLTQDRILLEKYVGLDGQASPRVLELAYLNSHYQTGLKNLMDVAVLQYAEVHERVHAEGLYEKVDELPFDFERRRMSVVVSRGDECLLICKGAVDEVFSACSHGEAGGQRFALDAEQGARIRAATAALNADGFRVIAIASRSLSAEERAHPLSVADERALVLQGYIAFLDPPKDSARPALAALAGHGVAVKVLTGDNELVTRKVCREVGLDVQHVMLGPEVAALHDLQLRERVEDVQVFARLTPGQKARVIAALRARGHVVGYLGDGINDGPALKAADVGLSVDSAVDIAKESADIILLEKSLLVLDDGVVEGRRVFANLLKYIRMGASSNFGNALSVLGASAWLPFLPMAPVQVLTNNLLYDLSQSAIPTDRVDDDELATPRRWETGHLARYMLTMGALSSLFDYATFAVLYWALHAQTVAQATLFQTGWFIESLLSQTLVIHLIRTRQIPFVTSRASPALTATTLAVCLIGMVLPWSPLAPALGMAPMPAAWWPMLAAVLVAYLMATHVVSRWARRWAGL</sequence>
<name>A0A2U8FWM6_9BURK</name>
<dbReference type="KEGG" id="aon:DEH84_16470"/>
<dbReference type="Pfam" id="PF00690">
    <property type="entry name" value="Cation_ATPase_N"/>
    <property type="match status" value="1"/>
</dbReference>
<dbReference type="NCBIfam" id="TIGR01524">
    <property type="entry name" value="ATPase-IIIB_Mg"/>
    <property type="match status" value="1"/>
</dbReference>
<proteinExistence type="inferred from homology"/>
<dbReference type="InterPro" id="IPR044492">
    <property type="entry name" value="P_typ_ATPase_HD_dom"/>
</dbReference>
<dbReference type="InterPro" id="IPR004014">
    <property type="entry name" value="ATPase_P-typ_cation-transptr_N"/>
</dbReference>